<dbReference type="RefSeq" id="XP_042932726.1">
    <property type="nucleotide sequence ID" value="XM_043076792.1"/>
</dbReference>
<dbReference type="CTD" id="66059814"/>
<protein>
    <submittedName>
        <fullName evidence="1">Bm455</fullName>
    </submittedName>
</protein>
<evidence type="ECO:0000313" key="1">
    <source>
        <dbReference type="EMBL" id="CDP95732.1"/>
    </source>
</evidence>
<proteinExistence type="predicted"/>
<dbReference type="GeneID" id="66059814"/>
<dbReference type="EMBL" id="LN856952">
    <property type="protein sequence ID" value="CDP95732.1"/>
    <property type="molecule type" value="Genomic_DNA"/>
</dbReference>
<sequence>MDDSDANKTAVTLISLRAYDFFLKCQHIVMKREMDLNS</sequence>
<reference evidence="1" key="1">
    <citation type="journal article" date="2007" name="Science">
        <title>Draft genome of the filarial nematode parasite Brugia malayi.</title>
        <authorList>
            <person name="Ghedin E."/>
            <person name="Wang S."/>
            <person name="Spiro D."/>
            <person name="Caler E."/>
            <person name="Zhao Q."/>
            <person name="Crabtree J."/>
            <person name="Allen J.E."/>
            <person name="Delcher A.L."/>
            <person name="Guiliano D.B."/>
            <person name="Miranda-Saavedra D."/>
            <person name="Angiuoli S.V."/>
            <person name="Creasy T."/>
            <person name="Amedeo P."/>
            <person name="Haas B."/>
            <person name="El-Sayed N.M."/>
            <person name="Wortman J.R."/>
            <person name="Feldblyum T."/>
            <person name="Tallon L."/>
            <person name="Schatz M."/>
            <person name="Shumway M."/>
            <person name="Koo H."/>
            <person name="Salzberg S.L."/>
            <person name="Schobel S."/>
            <person name="Pertea M."/>
            <person name="Pop M."/>
            <person name="White O."/>
            <person name="Barton G.J."/>
            <person name="Carlow C.K."/>
            <person name="Crawford M.J."/>
            <person name="Daub J."/>
            <person name="Dimmic M.W."/>
            <person name="Estes C.F."/>
            <person name="Foster J.M."/>
            <person name="Ganatra M."/>
            <person name="Gregory W.F."/>
            <person name="Johnson N.M."/>
            <person name="Jin J."/>
            <person name="Komuniecki R."/>
            <person name="Korf I."/>
            <person name="Kumar S."/>
            <person name="Laney S."/>
            <person name="Li B.W."/>
            <person name="Li W."/>
            <person name="Lindblom T.H."/>
            <person name="Lustigman S."/>
            <person name="Ma D."/>
            <person name="Maina C.V."/>
            <person name="Martin D.M."/>
            <person name="McCarter J.P."/>
            <person name="McReynolds L."/>
            <person name="Mitreva M."/>
            <person name="Nutman T.B."/>
            <person name="Parkinson J."/>
            <person name="Peregrin-Alvarez J.M."/>
            <person name="Poole C."/>
            <person name="Ren Q."/>
            <person name="Saunders L."/>
            <person name="Sluder A.E."/>
            <person name="Smith K."/>
            <person name="Stanke M."/>
            <person name="Unnasch T.R."/>
            <person name="Ware J."/>
            <person name="Wei A.D."/>
            <person name="Weil G."/>
            <person name="Williams D.J."/>
            <person name="Zhang Y."/>
            <person name="Williams S.A."/>
            <person name="Fraser-Liggett C."/>
            <person name="Slatko B."/>
            <person name="Blaxter M.L."/>
            <person name="Scott A.L."/>
        </authorList>
    </citation>
    <scope>NUCLEOTIDE SEQUENCE</scope>
    <source>
        <strain evidence="1">FR3</strain>
    </source>
</reference>
<dbReference type="EMBL" id="CAAKNF010000192">
    <property type="protein sequence ID" value="VIO91120.1"/>
    <property type="molecule type" value="Genomic_DNA"/>
</dbReference>
<reference evidence="2" key="3">
    <citation type="submission" date="2019-04" db="EMBL/GenBank/DDBJ databases">
        <authorList>
            <person name="Howe K."/>
            <person name="Paulini M."/>
            <person name="Williams G."/>
        </authorList>
    </citation>
    <scope>NUCLEOTIDE SEQUENCE [LARGE SCALE GENOMIC DNA]</scope>
    <source>
        <strain evidence="2">FR3</strain>
    </source>
</reference>
<dbReference type="AlphaFoldDB" id="A0A0J9XV12"/>
<gene>
    <name evidence="1 2" type="ORF">Bm455</name>
    <name evidence="2" type="ORF">BM_BM455</name>
    <name evidence="1" type="ORF">BM_Bm455</name>
</gene>
<accession>A0A4E9F5H6</accession>
<dbReference type="KEGG" id="bmy:BM_BM455"/>
<accession>A0A0J9XV12</accession>
<organism evidence="1">
    <name type="scientific">Brugia malayi</name>
    <name type="common">Filarial nematode worm</name>
    <dbReference type="NCBI Taxonomy" id="6279"/>
    <lineage>
        <taxon>Eukaryota</taxon>
        <taxon>Metazoa</taxon>
        <taxon>Ecdysozoa</taxon>
        <taxon>Nematoda</taxon>
        <taxon>Chromadorea</taxon>
        <taxon>Rhabditida</taxon>
        <taxon>Spirurina</taxon>
        <taxon>Spiruromorpha</taxon>
        <taxon>Filarioidea</taxon>
        <taxon>Onchocercidae</taxon>
        <taxon>Brugia</taxon>
    </lineage>
</organism>
<evidence type="ECO:0000313" key="2">
    <source>
        <dbReference type="EMBL" id="VIO91120.1"/>
    </source>
</evidence>
<reference evidence="1" key="2">
    <citation type="submission" date="2012-12" db="EMBL/GenBank/DDBJ databases">
        <authorList>
            <person name="Gao Y.W."/>
            <person name="Fan S.T."/>
            <person name="Sun H.T."/>
            <person name="Wang Z."/>
            <person name="Gao X.L."/>
            <person name="Li Y.G."/>
            <person name="Wang T.C."/>
            <person name="Zhang K."/>
            <person name="Xu W.W."/>
            <person name="Yu Z.J."/>
            <person name="Xia X.Z."/>
        </authorList>
    </citation>
    <scope>NUCLEOTIDE SEQUENCE</scope>
    <source>
        <strain evidence="1">FR3</strain>
    </source>
</reference>
<name>A0A0J9XV12_BRUMA</name>